<keyword evidence="3" id="KW-1185">Reference proteome</keyword>
<feature type="region of interest" description="Disordered" evidence="1">
    <location>
        <begin position="133"/>
        <end position="226"/>
    </location>
</feature>
<name>A0A0C9SKH4_PLICR</name>
<evidence type="ECO:0000313" key="2">
    <source>
        <dbReference type="EMBL" id="KII83741.1"/>
    </source>
</evidence>
<dbReference type="OrthoDB" id="2690846at2759"/>
<reference evidence="2 3" key="1">
    <citation type="submission" date="2014-06" db="EMBL/GenBank/DDBJ databases">
        <title>Evolutionary Origins and Diversification of the Mycorrhizal Mutualists.</title>
        <authorList>
            <consortium name="DOE Joint Genome Institute"/>
            <consortium name="Mycorrhizal Genomics Consortium"/>
            <person name="Kohler A."/>
            <person name="Kuo A."/>
            <person name="Nagy L.G."/>
            <person name="Floudas D."/>
            <person name="Copeland A."/>
            <person name="Barry K.W."/>
            <person name="Cichocki N."/>
            <person name="Veneault-Fourrey C."/>
            <person name="LaButti K."/>
            <person name="Lindquist E.A."/>
            <person name="Lipzen A."/>
            <person name="Lundell T."/>
            <person name="Morin E."/>
            <person name="Murat C."/>
            <person name="Riley R."/>
            <person name="Ohm R."/>
            <person name="Sun H."/>
            <person name="Tunlid A."/>
            <person name="Henrissat B."/>
            <person name="Grigoriev I.V."/>
            <person name="Hibbett D.S."/>
            <person name="Martin F."/>
        </authorList>
    </citation>
    <scope>NUCLEOTIDE SEQUENCE [LARGE SCALE GENOMIC DNA]</scope>
    <source>
        <strain evidence="2 3">FD-325 SS-3</strain>
    </source>
</reference>
<feature type="compositionally biased region" description="Basic and acidic residues" evidence="1">
    <location>
        <begin position="172"/>
        <end position="192"/>
    </location>
</feature>
<proteinExistence type="predicted"/>
<sequence length="226" mass="26197">MTVYGGYLLTPEQAQDLAAVHFPNAERGTAESPSGIRHHFAQELVPTDYVYWPRPGEHTNFLIVGQVRVTHDPSETPWRCKQHKETEFARKIREKVFGPHVEELPWLKDVKWVTVPDPRMEIMDMERDWKKRKEAQRKRLAQDRDSSRPPSQEPEDDTAERSTQYQNNGEPSGRDEYSDQPSRDGASERPAEDTNDQLESGQDEDSEQPPDDEQSTPRQRTLPLLH</sequence>
<organism evidence="2 3">
    <name type="scientific">Plicaturopsis crispa FD-325 SS-3</name>
    <dbReference type="NCBI Taxonomy" id="944288"/>
    <lineage>
        <taxon>Eukaryota</taxon>
        <taxon>Fungi</taxon>
        <taxon>Dikarya</taxon>
        <taxon>Basidiomycota</taxon>
        <taxon>Agaricomycotina</taxon>
        <taxon>Agaricomycetes</taxon>
        <taxon>Agaricomycetidae</taxon>
        <taxon>Amylocorticiales</taxon>
        <taxon>Amylocorticiaceae</taxon>
        <taxon>Plicatura</taxon>
        <taxon>Plicaturopsis crispa</taxon>
    </lineage>
</organism>
<accession>A0A0C9SKH4</accession>
<evidence type="ECO:0000256" key="1">
    <source>
        <dbReference type="SAM" id="MobiDB-lite"/>
    </source>
</evidence>
<protein>
    <submittedName>
        <fullName evidence="2">Uncharacterized protein</fullName>
    </submittedName>
</protein>
<dbReference type="HOGENOM" id="CLU_1332420_0_0_1"/>
<dbReference type="AlphaFoldDB" id="A0A0C9SKH4"/>
<evidence type="ECO:0000313" key="3">
    <source>
        <dbReference type="Proteomes" id="UP000053263"/>
    </source>
</evidence>
<dbReference type="EMBL" id="KN832574">
    <property type="protein sequence ID" value="KII83741.1"/>
    <property type="molecule type" value="Genomic_DNA"/>
</dbReference>
<feature type="compositionally biased region" description="Polar residues" evidence="1">
    <location>
        <begin position="161"/>
        <end position="170"/>
    </location>
</feature>
<gene>
    <name evidence="2" type="ORF">PLICRDRAFT_46922</name>
</gene>
<dbReference type="Proteomes" id="UP000053263">
    <property type="component" value="Unassembled WGS sequence"/>
</dbReference>
<feature type="compositionally biased region" description="Acidic residues" evidence="1">
    <location>
        <begin position="193"/>
        <end position="214"/>
    </location>
</feature>